<dbReference type="Proteomes" id="UP001187192">
    <property type="component" value="Unassembled WGS sequence"/>
</dbReference>
<protein>
    <submittedName>
        <fullName evidence="2">Uncharacterized protein</fullName>
    </submittedName>
</protein>
<gene>
    <name evidence="2" type="ORF">TIFTF001_022658</name>
</gene>
<keyword evidence="3" id="KW-1185">Reference proteome</keyword>
<accession>A0AA88AI79</accession>
<organism evidence="2 3">
    <name type="scientific">Ficus carica</name>
    <name type="common">Common fig</name>
    <dbReference type="NCBI Taxonomy" id="3494"/>
    <lineage>
        <taxon>Eukaryota</taxon>
        <taxon>Viridiplantae</taxon>
        <taxon>Streptophyta</taxon>
        <taxon>Embryophyta</taxon>
        <taxon>Tracheophyta</taxon>
        <taxon>Spermatophyta</taxon>
        <taxon>Magnoliopsida</taxon>
        <taxon>eudicotyledons</taxon>
        <taxon>Gunneridae</taxon>
        <taxon>Pentapetalae</taxon>
        <taxon>rosids</taxon>
        <taxon>fabids</taxon>
        <taxon>Rosales</taxon>
        <taxon>Moraceae</taxon>
        <taxon>Ficeae</taxon>
        <taxon>Ficus</taxon>
    </lineage>
</organism>
<comment type="caution">
    <text evidence="2">The sequence shown here is derived from an EMBL/GenBank/DDBJ whole genome shotgun (WGS) entry which is preliminary data.</text>
</comment>
<proteinExistence type="predicted"/>
<dbReference type="EMBL" id="BTGU01000047">
    <property type="protein sequence ID" value="GMN53522.1"/>
    <property type="molecule type" value="Genomic_DNA"/>
</dbReference>
<dbReference type="AlphaFoldDB" id="A0AA88AI79"/>
<evidence type="ECO:0000313" key="3">
    <source>
        <dbReference type="Proteomes" id="UP001187192"/>
    </source>
</evidence>
<sequence>MASLCIAKATTMTGHMRERTPLGLALMNQPSRLPSLAPLASQGLHTSPPKAGHHKEKPPQASSLGLLSRHASLACWLARASSRLHLRPANLGRGHLMVPSFGEQASLAWLTWKNGTCLAGHLIRSQEQMLFF</sequence>
<feature type="region of interest" description="Disordered" evidence="1">
    <location>
        <begin position="34"/>
        <end position="63"/>
    </location>
</feature>
<name>A0AA88AI79_FICCA</name>
<evidence type="ECO:0000313" key="2">
    <source>
        <dbReference type="EMBL" id="GMN53522.1"/>
    </source>
</evidence>
<evidence type="ECO:0000256" key="1">
    <source>
        <dbReference type="SAM" id="MobiDB-lite"/>
    </source>
</evidence>
<reference evidence="2" key="1">
    <citation type="submission" date="2023-07" db="EMBL/GenBank/DDBJ databases">
        <title>draft genome sequence of fig (Ficus carica).</title>
        <authorList>
            <person name="Takahashi T."/>
            <person name="Nishimura K."/>
        </authorList>
    </citation>
    <scope>NUCLEOTIDE SEQUENCE</scope>
</reference>